<comment type="subcellular location">
    <subcellularLocation>
        <location evidence="1">Membrane</location>
        <topology evidence="1">Multi-pass membrane protein</topology>
    </subcellularLocation>
</comment>
<feature type="non-terminal residue" evidence="4">
    <location>
        <position position="201"/>
    </location>
</feature>
<evidence type="ECO:0000256" key="1">
    <source>
        <dbReference type="ARBA" id="ARBA00004141"/>
    </source>
</evidence>
<keyword evidence="3" id="KW-1133">Transmembrane helix</keyword>
<gene>
    <name evidence="4" type="ORF">C6P40_005399</name>
</gene>
<protein>
    <recommendedName>
        <fullName evidence="6">Major facilitator superfamily (MFS) profile domain-containing protein</fullName>
    </recommendedName>
</protein>
<comment type="caution">
    <text evidence="4">The sequence shown here is derived from an EMBL/GenBank/DDBJ whole genome shotgun (WGS) entry which is preliminary data.</text>
</comment>
<sequence length="201" mass="22093">VMSGVGMALICVANVNIVPQWFKGGPGGKRNFAMGFQAAGSGFGGIIYNIGLQKLLRNRTFRWSLRAQAIICVGLNILALCLVKSRNSSIKPVYKVYDRLVWKNFGCQCLVIWIMFTLFGYVVLMYNLGDFTRSLGYSSHQASIVSTMVAVGIIYGRPSVGRVGDIIGPINVTICASWLVALFCWAMWIPCRNYATAIVFA</sequence>
<organism evidence="4 5">
    <name type="scientific">Pichia californica</name>
    <dbReference type="NCBI Taxonomy" id="460514"/>
    <lineage>
        <taxon>Eukaryota</taxon>
        <taxon>Fungi</taxon>
        <taxon>Dikarya</taxon>
        <taxon>Ascomycota</taxon>
        <taxon>Saccharomycotina</taxon>
        <taxon>Pichiomycetes</taxon>
        <taxon>Pichiales</taxon>
        <taxon>Pichiaceae</taxon>
        <taxon>Pichia</taxon>
    </lineage>
</organism>
<dbReference type="PANTHER" id="PTHR11360">
    <property type="entry name" value="MONOCARBOXYLATE TRANSPORTER"/>
    <property type="match status" value="1"/>
</dbReference>
<feature type="transmembrane region" description="Helical" evidence="3">
    <location>
        <begin position="104"/>
        <end position="126"/>
    </location>
</feature>
<proteinExistence type="inferred from homology"/>
<feature type="transmembrane region" description="Helical" evidence="3">
    <location>
        <begin position="168"/>
        <end position="188"/>
    </location>
</feature>
<dbReference type="Pfam" id="PF07690">
    <property type="entry name" value="MFS_1"/>
    <property type="match status" value="1"/>
</dbReference>
<dbReference type="GO" id="GO:0022857">
    <property type="term" value="F:transmembrane transporter activity"/>
    <property type="evidence" value="ECO:0007669"/>
    <property type="project" value="InterPro"/>
</dbReference>
<name>A0A9P7BBU2_9ASCO</name>
<dbReference type="InterPro" id="IPR050327">
    <property type="entry name" value="Proton-linked_MCT"/>
</dbReference>
<dbReference type="InterPro" id="IPR036259">
    <property type="entry name" value="MFS_trans_sf"/>
</dbReference>
<dbReference type="Gene3D" id="1.20.1250.20">
    <property type="entry name" value="MFS general substrate transporter like domains"/>
    <property type="match status" value="1"/>
</dbReference>
<keyword evidence="3" id="KW-0472">Membrane</keyword>
<feature type="transmembrane region" description="Helical" evidence="3">
    <location>
        <begin position="32"/>
        <end position="51"/>
    </location>
</feature>
<keyword evidence="5" id="KW-1185">Reference proteome</keyword>
<comment type="similarity">
    <text evidence="2">Belongs to the major facilitator superfamily. Monocarboxylate porter (TC 2.A.1.13) family.</text>
</comment>
<evidence type="ECO:0000313" key="4">
    <source>
        <dbReference type="EMBL" id="KAG0681783.1"/>
    </source>
</evidence>
<accession>A0A9P7BBU2</accession>
<dbReference type="SUPFAM" id="SSF103473">
    <property type="entry name" value="MFS general substrate transporter"/>
    <property type="match status" value="1"/>
</dbReference>
<evidence type="ECO:0000313" key="5">
    <source>
        <dbReference type="Proteomes" id="UP000697127"/>
    </source>
</evidence>
<dbReference type="InterPro" id="IPR011701">
    <property type="entry name" value="MFS"/>
</dbReference>
<keyword evidence="3" id="KW-0812">Transmembrane</keyword>
<evidence type="ECO:0000256" key="2">
    <source>
        <dbReference type="ARBA" id="ARBA00006727"/>
    </source>
</evidence>
<dbReference type="GO" id="GO:0016020">
    <property type="term" value="C:membrane"/>
    <property type="evidence" value="ECO:0007669"/>
    <property type="project" value="UniProtKB-SubCell"/>
</dbReference>
<feature type="transmembrane region" description="Helical" evidence="3">
    <location>
        <begin position="138"/>
        <end position="156"/>
    </location>
</feature>
<dbReference type="EMBL" id="PUHW01000934">
    <property type="protein sequence ID" value="KAG0681783.1"/>
    <property type="molecule type" value="Genomic_DNA"/>
</dbReference>
<dbReference type="PANTHER" id="PTHR11360:SF315">
    <property type="entry name" value="TRANSPORTER MCH2-RELATED"/>
    <property type="match status" value="1"/>
</dbReference>
<feature type="non-terminal residue" evidence="4">
    <location>
        <position position="1"/>
    </location>
</feature>
<reference evidence="4" key="1">
    <citation type="submission" date="2020-11" db="EMBL/GenBank/DDBJ databases">
        <title>Kefir isolates.</title>
        <authorList>
            <person name="Marcisauskas S."/>
            <person name="Kim Y."/>
            <person name="Blasche S."/>
        </authorList>
    </citation>
    <scope>NUCLEOTIDE SEQUENCE</scope>
    <source>
        <strain evidence="4">Olga-1</strain>
    </source>
</reference>
<dbReference type="AlphaFoldDB" id="A0A9P7BBU2"/>
<dbReference type="Proteomes" id="UP000697127">
    <property type="component" value="Unassembled WGS sequence"/>
</dbReference>
<evidence type="ECO:0008006" key="6">
    <source>
        <dbReference type="Google" id="ProtNLM"/>
    </source>
</evidence>
<evidence type="ECO:0000256" key="3">
    <source>
        <dbReference type="SAM" id="Phobius"/>
    </source>
</evidence>